<evidence type="ECO:0000313" key="1">
    <source>
        <dbReference type="EMBL" id="OMJ87127.1"/>
    </source>
</evidence>
<accession>A0A1R2CDN7</accession>
<dbReference type="Proteomes" id="UP000187209">
    <property type="component" value="Unassembled WGS sequence"/>
</dbReference>
<reference evidence="1 2" key="1">
    <citation type="submission" date="2016-11" db="EMBL/GenBank/DDBJ databases">
        <title>The macronuclear genome of Stentor coeruleus: a giant cell with tiny introns.</title>
        <authorList>
            <person name="Slabodnick M."/>
            <person name="Ruby J.G."/>
            <person name="Reiff S.B."/>
            <person name="Swart E.C."/>
            <person name="Gosai S."/>
            <person name="Prabakaran S."/>
            <person name="Witkowska E."/>
            <person name="Larue G.E."/>
            <person name="Fisher S."/>
            <person name="Freeman R.M."/>
            <person name="Gunawardena J."/>
            <person name="Chu W."/>
            <person name="Stover N.A."/>
            <person name="Gregory B.D."/>
            <person name="Nowacki M."/>
            <person name="Derisi J."/>
            <person name="Roy S.W."/>
            <person name="Marshall W.F."/>
            <person name="Sood P."/>
        </authorList>
    </citation>
    <scope>NUCLEOTIDE SEQUENCE [LARGE SCALE GENOMIC DNA]</scope>
    <source>
        <strain evidence="1">WM001</strain>
    </source>
</reference>
<dbReference type="Gene3D" id="2.120.10.80">
    <property type="entry name" value="Kelch-type beta propeller"/>
    <property type="match status" value="1"/>
</dbReference>
<dbReference type="InterPro" id="IPR015915">
    <property type="entry name" value="Kelch-typ_b-propeller"/>
</dbReference>
<dbReference type="AlphaFoldDB" id="A0A1R2CDN7"/>
<dbReference type="SUPFAM" id="SSF117281">
    <property type="entry name" value="Kelch motif"/>
    <property type="match status" value="1"/>
</dbReference>
<evidence type="ECO:0000313" key="2">
    <source>
        <dbReference type="Proteomes" id="UP000187209"/>
    </source>
</evidence>
<sequence>MGNSRSEPNLLKKSYSEVFTYYVNRSESFVLRLTQTSTKKLKFSIDKCFPSDSVLGYLDENTIIIAGGTSKSKSLRTRCYLINLEYAQLNILTPLPIPAKLGGLFKYKTDLYYAGGVTEKKSGNNQKEFSGCPIMRYNLNDNSWEVFIHKEEQGDDGVLNSCEPSSLSENSFKIENLIYPGCFLLGSKLYYFAGAILPSYTPSRSVYSINLESETKELQIEPYSFPINIFNPLSGSSSKTAFIWGGLSPSSKPIQSCYMFTHKNGFSEILSPGLDYFENYPIKVTEEYIIIMAFPKFAIKFMTSHRWIHYTASLNFNMKSQTVIIKDLNNTDSIKKAPIVRDAKILIPKAINLDTDDALDSVKNLSMRTFDSGKDARTFKTESSKSRSKNSYTLKTSETGNFSNDVFQSKNMTFLSKDDILSMVIIKKNDMLVRLPRKRMIKVICQIYSKILTKDLSPLEISKLSSEFGEEKEISIKQLYVCLKKNLGFEFYTYKKVHKFISILDRVLEKPKLHFQSLDQIIEFLNISMPAANIEKKKCIMVITRVVKAMII</sequence>
<keyword evidence="2" id="KW-1185">Reference proteome</keyword>
<comment type="caution">
    <text evidence="1">The sequence shown here is derived from an EMBL/GenBank/DDBJ whole genome shotgun (WGS) entry which is preliminary data.</text>
</comment>
<gene>
    <name evidence="1" type="ORF">SteCoe_11200</name>
</gene>
<organism evidence="1 2">
    <name type="scientific">Stentor coeruleus</name>
    <dbReference type="NCBI Taxonomy" id="5963"/>
    <lineage>
        <taxon>Eukaryota</taxon>
        <taxon>Sar</taxon>
        <taxon>Alveolata</taxon>
        <taxon>Ciliophora</taxon>
        <taxon>Postciliodesmatophora</taxon>
        <taxon>Heterotrichea</taxon>
        <taxon>Heterotrichida</taxon>
        <taxon>Stentoridae</taxon>
        <taxon>Stentor</taxon>
    </lineage>
</organism>
<dbReference type="EMBL" id="MPUH01000185">
    <property type="protein sequence ID" value="OMJ87127.1"/>
    <property type="molecule type" value="Genomic_DNA"/>
</dbReference>
<protein>
    <submittedName>
        <fullName evidence="1">Uncharacterized protein</fullName>
    </submittedName>
</protein>
<proteinExistence type="predicted"/>
<name>A0A1R2CDN7_9CILI</name>